<comment type="caution">
    <text evidence="1">The sequence shown here is derived from an EMBL/GenBank/DDBJ whole genome shotgun (WGS) entry which is preliminary data.</text>
</comment>
<evidence type="ECO:0000313" key="2">
    <source>
        <dbReference type="Proteomes" id="UP000276886"/>
    </source>
</evidence>
<dbReference type="Proteomes" id="UP000276886">
    <property type="component" value="Unassembled WGS sequence"/>
</dbReference>
<protein>
    <submittedName>
        <fullName evidence="1">Uncharacterized protein</fullName>
    </submittedName>
</protein>
<proteinExistence type="predicted"/>
<gene>
    <name evidence="1" type="ORF">ALQ44_100459</name>
</gene>
<dbReference type="AlphaFoldDB" id="A0A3M3CWS8"/>
<organism evidence="1 2">
    <name type="scientific">Pseudomonas syringae pv. pisi</name>
    <dbReference type="NCBI Taxonomy" id="59510"/>
    <lineage>
        <taxon>Bacteria</taxon>
        <taxon>Pseudomonadati</taxon>
        <taxon>Pseudomonadota</taxon>
        <taxon>Gammaproteobacteria</taxon>
        <taxon>Pseudomonadales</taxon>
        <taxon>Pseudomonadaceae</taxon>
        <taxon>Pseudomonas</taxon>
        <taxon>Pseudomonas syringae</taxon>
    </lineage>
</organism>
<reference evidence="1 2" key="1">
    <citation type="submission" date="2018-08" db="EMBL/GenBank/DDBJ databases">
        <title>Recombination of ecologically and evolutionarily significant loci maintains genetic cohesion in the Pseudomonas syringae species complex.</title>
        <authorList>
            <person name="Dillon M."/>
            <person name="Thakur S."/>
            <person name="Almeida R.N.D."/>
            <person name="Weir B.S."/>
            <person name="Guttman D.S."/>
        </authorList>
    </citation>
    <scope>NUCLEOTIDE SEQUENCE [LARGE SCALE GENOMIC DNA]</scope>
    <source>
        <strain evidence="1 2">ICMP 2788</strain>
    </source>
</reference>
<evidence type="ECO:0000313" key="1">
    <source>
        <dbReference type="EMBL" id="RMO27720.1"/>
    </source>
</evidence>
<sequence length="98" mass="11135">MYKFTDHSSRLVLYQRAVQNTVCMNSKERMRSVMSLKSAQSPIAQQQRTLSSVNEMQREDFLRLAAGLRQFNAYEPEVSIVIAAARAGGEYRQASAME</sequence>
<name>A0A3M3CWS8_PSESJ</name>
<accession>A0A3M3CWS8</accession>
<dbReference type="EMBL" id="RBPQ01000134">
    <property type="protein sequence ID" value="RMO27720.1"/>
    <property type="molecule type" value="Genomic_DNA"/>
</dbReference>